<evidence type="ECO:0000256" key="1">
    <source>
        <dbReference type="ARBA" id="ARBA00004128"/>
    </source>
</evidence>
<dbReference type="GO" id="GO:0005524">
    <property type="term" value="F:ATP binding"/>
    <property type="evidence" value="ECO:0007669"/>
    <property type="project" value="UniProtKB-KW"/>
</dbReference>
<evidence type="ECO:0000256" key="3">
    <source>
        <dbReference type="ARBA" id="ARBA00022448"/>
    </source>
</evidence>
<feature type="non-terminal residue" evidence="14">
    <location>
        <position position="421"/>
    </location>
</feature>
<feature type="domain" description="ABC transporter" evidence="13">
    <location>
        <begin position="128"/>
        <end position="352"/>
    </location>
</feature>
<evidence type="ECO:0000256" key="8">
    <source>
        <dbReference type="ARBA" id="ARBA00022967"/>
    </source>
</evidence>
<dbReference type="SMART" id="SM00382">
    <property type="entry name" value="AAA"/>
    <property type="match status" value="1"/>
</dbReference>
<evidence type="ECO:0000256" key="6">
    <source>
        <dbReference type="ARBA" id="ARBA00022741"/>
    </source>
</evidence>
<keyword evidence="7" id="KW-0067">ATP-binding</keyword>
<proteinExistence type="inferred from homology"/>
<dbReference type="Pfam" id="PF00005">
    <property type="entry name" value="ABC_tran"/>
    <property type="match status" value="1"/>
</dbReference>
<dbReference type="PROSITE" id="PS50893">
    <property type="entry name" value="ABC_TRANSPORTER_2"/>
    <property type="match status" value="1"/>
</dbReference>
<organism evidence="14 15">
    <name type="scientific">Coemansia brasiliensis</name>
    <dbReference type="NCBI Taxonomy" id="2650707"/>
    <lineage>
        <taxon>Eukaryota</taxon>
        <taxon>Fungi</taxon>
        <taxon>Fungi incertae sedis</taxon>
        <taxon>Zoopagomycota</taxon>
        <taxon>Kickxellomycotina</taxon>
        <taxon>Kickxellomycetes</taxon>
        <taxon>Kickxellales</taxon>
        <taxon>Kickxellaceae</taxon>
        <taxon>Coemansia</taxon>
    </lineage>
</organism>
<keyword evidence="3" id="KW-0813">Transport</keyword>
<dbReference type="GO" id="GO:0016887">
    <property type="term" value="F:ATP hydrolysis activity"/>
    <property type="evidence" value="ECO:0007669"/>
    <property type="project" value="InterPro"/>
</dbReference>
<dbReference type="OrthoDB" id="6500128at2759"/>
<evidence type="ECO:0000256" key="9">
    <source>
        <dbReference type="ARBA" id="ARBA00022989"/>
    </source>
</evidence>
<dbReference type="AlphaFoldDB" id="A0A9W8M1H5"/>
<reference evidence="14" key="1">
    <citation type="submission" date="2022-07" db="EMBL/GenBank/DDBJ databases">
        <title>Phylogenomic reconstructions and comparative analyses of Kickxellomycotina fungi.</title>
        <authorList>
            <person name="Reynolds N.K."/>
            <person name="Stajich J.E."/>
            <person name="Barry K."/>
            <person name="Grigoriev I.V."/>
            <person name="Crous P."/>
            <person name="Smith M.E."/>
        </authorList>
    </citation>
    <scope>NUCLEOTIDE SEQUENCE</scope>
    <source>
        <strain evidence="14">NRRL 1566</strain>
    </source>
</reference>
<sequence>MDKINKIRVQLELNALRGFGNIQTISSFISNIVPFIITFVTFGLYGVVDNISHGPLNAQLVFVSLSLFNKLKDPLTQAPFMISGFMECRLSYGRVSELLTADEVDFTAIDHLPYNRASPNTSNNDILVKIENGSFKWLSESEPALTSINVQCKRNELVAVVGKVGSGKSSLISAILGDMVKETGRVLVQGRIAYVPQVPWIINATLRDNILFGSEMDQELYDRVIDACALRADLKMLPAGDLTEIGEKGINLSGGQKARVSLARAVYSRADIYIMDDPLAAVDVHVGKHIFSHVLGPNGLLKSRARILATNTMQFLKYSDNILMIQDGQIIEQNTFALAMAQKTTIYEFIHKFIDHKDDLELSSIDDSSILTDGSSSIGSLEHTSKRRPTLGMNTGNKATTALSRGQPCTCSSQQSGTEGA</sequence>
<evidence type="ECO:0000259" key="13">
    <source>
        <dbReference type="PROSITE" id="PS50893"/>
    </source>
</evidence>
<dbReference type="InterPro" id="IPR036640">
    <property type="entry name" value="ABC1_TM_sf"/>
</dbReference>
<evidence type="ECO:0000256" key="4">
    <source>
        <dbReference type="ARBA" id="ARBA00022692"/>
    </source>
</evidence>
<keyword evidence="9 12" id="KW-1133">Transmembrane helix</keyword>
<name>A0A9W8M1H5_9FUNG</name>
<evidence type="ECO:0000313" key="15">
    <source>
        <dbReference type="Proteomes" id="UP001139887"/>
    </source>
</evidence>
<dbReference type="InterPro" id="IPR027417">
    <property type="entry name" value="P-loop_NTPase"/>
</dbReference>
<dbReference type="GO" id="GO:0042626">
    <property type="term" value="F:ATPase-coupled transmembrane transporter activity"/>
    <property type="evidence" value="ECO:0007669"/>
    <property type="project" value="TreeGrafter"/>
</dbReference>
<dbReference type="InterPro" id="IPR003593">
    <property type="entry name" value="AAA+_ATPase"/>
</dbReference>
<dbReference type="PANTHER" id="PTHR24223">
    <property type="entry name" value="ATP-BINDING CASSETTE SUB-FAMILY C"/>
    <property type="match status" value="1"/>
</dbReference>
<dbReference type="FunFam" id="3.40.50.300:FF:000450">
    <property type="entry name" value="ABC transporter C family member 2"/>
    <property type="match status" value="1"/>
</dbReference>
<keyword evidence="15" id="KW-1185">Reference proteome</keyword>
<dbReference type="InterPro" id="IPR050173">
    <property type="entry name" value="ABC_transporter_C-like"/>
</dbReference>
<feature type="transmembrane region" description="Helical" evidence="12">
    <location>
        <begin position="28"/>
        <end position="48"/>
    </location>
</feature>
<feature type="compositionally biased region" description="Polar residues" evidence="11">
    <location>
        <begin position="392"/>
        <end position="421"/>
    </location>
</feature>
<dbReference type="GO" id="GO:0000329">
    <property type="term" value="C:fungal-type vacuole membrane"/>
    <property type="evidence" value="ECO:0007669"/>
    <property type="project" value="UniProtKB-ARBA"/>
</dbReference>
<evidence type="ECO:0000256" key="2">
    <source>
        <dbReference type="ARBA" id="ARBA00009726"/>
    </source>
</evidence>
<protein>
    <recommendedName>
        <fullName evidence="13">ABC transporter domain-containing protein</fullName>
    </recommendedName>
</protein>
<accession>A0A9W8M1H5</accession>
<dbReference type="EMBL" id="JANBUW010000002">
    <property type="protein sequence ID" value="KAJ2852499.1"/>
    <property type="molecule type" value="Genomic_DNA"/>
</dbReference>
<dbReference type="InterPro" id="IPR003439">
    <property type="entry name" value="ABC_transporter-like_ATP-bd"/>
</dbReference>
<feature type="region of interest" description="Disordered" evidence="11">
    <location>
        <begin position="376"/>
        <end position="421"/>
    </location>
</feature>
<dbReference type="PROSITE" id="PS00211">
    <property type="entry name" value="ABC_TRANSPORTER_1"/>
    <property type="match status" value="1"/>
</dbReference>
<keyword evidence="5" id="KW-0677">Repeat</keyword>
<dbReference type="Gene3D" id="1.20.1560.10">
    <property type="entry name" value="ABC transporter type 1, transmembrane domain"/>
    <property type="match status" value="1"/>
</dbReference>
<comment type="caution">
    <text evidence="14">The sequence shown here is derived from an EMBL/GenBank/DDBJ whole genome shotgun (WGS) entry which is preliminary data.</text>
</comment>
<evidence type="ECO:0000256" key="7">
    <source>
        <dbReference type="ARBA" id="ARBA00022840"/>
    </source>
</evidence>
<evidence type="ECO:0000256" key="10">
    <source>
        <dbReference type="ARBA" id="ARBA00023136"/>
    </source>
</evidence>
<evidence type="ECO:0000313" key="14">
    <source>
        <dbReference type="EMBL" id="KAJ2852499.1"/>
    </source>
</evidence>
<keyword evidence="10 12" id="KW-0472">Membrane</keyword>
<dbReference type="InterPro" id="IPR017871">
    <property type="entry name" value="ABC_transporter-like_CS"/>
</dbReference>
<comment type="subcellular location">
    <subcellularLocation>
        <location evidence="1">Vacuole membrane</location>
        <topology evidence="1">Multi-pass membrane protein</topology>
    </subcellularLocation>
</comment>
<keyword evidence="4 12" id="KW-0812">Transmembrane</keyword>
<comment type="similarity">
    <text evidence="2">Belongs to the ABC transporter superfamily. ABCC family. Conjugate transporter (TC 3.A.1.208) subfamily.</text>
</comment>
<dbReference type="PANTHER" id="PTHR24223:SF443">
    <property type="entry name" value="MULTIDRUG-RESISTANCE LIKE PROTEIN 1, ISOFORM I"/>
    <property type="match status" value="1"/>
</dbReference>
<keyword evidence="6" id="KW-0547">Nucleotide-binding</keyword>
<evidence type="ECO:0000256" key="5">
    <source>
        <dbReference type="ARBA" id="ARBA00022737"/>
    </source>
</evidence>
<dbReference type="SUPFAM" id="SSF90123">
    <property type="entry name" value="ABC transporter transmembrane region"/>
    <property type="match status" value="1"/>
</dbReference>
<dbReference type="CDD" id="cd03250">
    <property type="entry name" value="ABCC_MRP_domain1"/>
    <property type="match status" value="1"/>
</dbReference>
<dbReference type="Gene3D" id="3.40.50.300">
    <property type="entry name" value="P-loop containing nucleotide triphosphate hydrolases"/>
    <property type="match status" value="1"/>
</dbReference>
<gene>
    <name evidence="14" type="ORF">IWW36_000127</name>
</gene>
<keyword evidence="8" id="KW-1278">Translocase</keyword>
<dbReference type="SUPFAM" id="SSF52540">
    <property type="entry name" value="P-loop containing nucleoside triphosphate hydrolases"/>
    <property type="match status" value="1"/>
</dbReference>
<evidence type="ECO:0000256" key="11">
    <source>
        <dbReference type="SAM" id="MobiDB-lite"/>
    </source>
</evidence>
<dbReference type="Proteomes" id="UP001139887">
    <property type="component" value="Unassembled WGS sequence"/>
</dbReference>
<evidence type="ECO:0000256" key="12">
    <source>
        <dbReference type="SAM" id="Phobius"/>
    </source>
</evidence>